<feature type="region of interest" description="Disordered" evidence="2">
    <location>
        <begin position="609"/>
        <end position="648"/>
    </location>
</feature>
<evidence type="ECO:0000313" key="4">
    <source>
        <dbReference type="Proteomes" id="UP001447188"/>
    </source>
</evidence>
<keyword evidence="4" id="KW-1185">Reference proteome</keyword>
<comment type="caution">
    <text evidence="3">The sequence shown here is derived from an EMBL/GenBank/DDBJ whole genome shotgun (WGS) entry which is preliminary data.</text>
</comment>
<feature type="compositionally biased region" description="Polar residues" evidence="2">
    <location>
        <begin position="506"/>
        <end position="517"/>
    </location>
</feature>
<keyword evidence="1" id="KW-0175">Coiled coil</keyword>
<feature type="region of interest" description="Disordered" evidence="2">
    <location>
        <begin position="467"/>
        <end position="525"/>
    </location>
</feature>
<gene>
    <name evidence="3" type="ORF">Q9L58_010648</name>
</gene>
<protein>
    <recommendedName>
        <fullName evidence="5">Gag protein</fullName>
    </recommendedName>
</protein>
<feature type="compositionally biased region" description="Basic and acidic residues" evidence="2">
    <location>
        <begin position="1"/>
        <end position="10"/>
    </location>
</feature>
<evidence type="ECO:0008006" key="5">
    <source>
        <dbReference type="Google" id="ProtNLM"/>
    </source>
</evidence>
<evidence type="ECO:0000256" key="1">
    <source>
        <dbReference type="SAM" id="Coils"/>
    </source>
</evidence>
<name>A0ABR3G3Z5_9PEZI</name>
<organism evidence="3 4">
    <name type="scientific">Discina gigas</name>
    <dbReference type="NCBI Taxonomy" id="1032678"/>
    <lineage>
        <taxon>Eukaryota</taxon>
        <taxon>Fungi</taxon>
        <taxon>Dikarya</taxon>
        <taxon>Ascomycota</taxon>
        <taxon>Pezizomycotina</taxon>
        <taxon>Pezizomycetes</taxon>
        <taxon>Pezizales</taxon>
        <taxon>Discinaceae</taxon>
        <taxon>Discina</taxon>
    </lineage>
</organism>
<proteinExistence type="predicted"/>
<accession>A0ABR3G3Z5</accession>
<feature type="compositionally biased region" description="Basic and acidic residues" evidence="2">
    <location>
        <begin position="243"/>
        <end position="253"/>
    </location>
</feature>
<feature type="region of interest" description="Disordered" evidence="2">
    <location>
        <begin position="187"/>
        <end position="291"/>
    </location>
</feature>
<dbReference type="EMBL" id="JBBBZM010000577">
    <property type="protein sequence ID" value="KAL0630505.1"/>
    <property type="molecule type" value="Genomic_DNA"/>
</dbReference>
<feature type="compositionally biased region" description="Basic and acidic residues" evidence="2">
    <location>
        <begin position="208"/>
        <end position="217"/>
    </location>
</feature>
<feature type="compositionally biased region" description="Basic and acidic residues" evidence="2">
    <location>
        <begin position="478"/>
        <end position="504"/>
    </location>
</feature>
<evidence type="ECO:0000313" key="3">
    <source>
        <dbReference type="EMBL" id="KAL0630505.1"/>
    </source>
</evidence>
<feature type="region of interest" description="Disordered" evidence="2">
    <location>
        <begin position="1"/>
        <end position="23"/>
    </location>
</feature>
<evidence type="ECO:0000256" key="2">
    <source>
        <dbReference type="SAM" id="MobiDB-lite"/>
    </source>
</evidence>
<dbReference type="Proteomes" id="UP001447188">
    <property type="component" value="Unassembled WGS sequence"/>
</dbReference>
<sequence>MTDHFMRVGAEETQNTQTPLSIEPSYSNTTIVRRKSSSVISSTPRPYGKLPSFKAPYTGRKQAKSWDASKAYLDIEALLAQVAKTADEAKAGVAIQYDHLSEEKQHIYDALNHIYSKNIGTQEATEEELGDLKGKISALTEEVKVKRNEEVAELTAKVQRMYEEQQTLNEQLKAAANYNHLTVQQLANAPPPPAIAGPSTHPETADTAMKDNWRDYRSGSSDTEKEEEAYQMLKEWRKKRNAKKEARRAEKKPAPPPSSSSSSEVSSRRPPPPKPKAYTEYPTRPVKRPAKEPWKYSAATGQELHTWLLACTDFFHRNEFLWEDDEDRIIYAIGATEGKKVTPFVTRYRKAMSGLDGVIKVPENRYWDTFAAAMKARFVSANISRFALDKMDKVQYTTMEDYLLEMENLNIEAELSGAGWRKAVESRIPHDILKQLHMSKPETDDDAWLEKLSRLGRRHEEMQRLLKTYNKGLPATDGRGKETEKRRERMGRRGDNARAAKDADSAPSTSKPKNPRNSAPAKHEDASVHPILHTDFKVAHEGIAQTLIDKRKRNLECTRCGRKFHSWNKCRDTDPVTVGAAKARKRKAEDQGEKAEKKPRVVPQIAVATVPNRPQRAMRMRGSPTGRAAPPPVESIWKIDSDEDMSDF</sequence>
<feature type="coiled-coil region" evidence="1">
    <location>
        <begin position="122"/>
        <end position="171"/>
    </location>
</feature>
<feature type="compositionally biased region" description="Polar residues" evidence="2">
    <location>
        <begin position="12"/>
        <end position="23"/>
    </location>
</feature>
<reference evidence="3 4" key="1">
    <citation type="submission" date="2024-02" db="EMBL/GenBank/DDBJ databases">
        <title>Discinaceae phylogenomics.</title>
        <authorList>
            <person name="Dirks A.C."/>
            <person name="James T.Y."/>
        </authorList>
    </citation>
    <scope>NUCLEOTIDE SEQUENCE [LARGE SCALE GENOMIC DNA]</scope>
    <source>
        <strain evidence="3 4">ACD0624</strain>
    </source>
</reference>